<evidence type="ECO:0000256" key="8">
    <source>
        <dbReference type="ARBA" id="ARBA00023136"/>
    </source>
</evidence>
<keyword evidence="3 11" id="KW-0812">Transmembrane</keyword>
<evidence type="ECO:0000256" key="3">
    <source>
        <dbReference type="ARBA" id="ARBA00022692"/>
    </source>
</evidence>
<dbReference type="SUPFAM" id="SSF54631">
    <property type="entry name" value="CBS-domain pair"/>
    <property type="match status" value="1"/>
</dbReference>
<protein>
    <recommendedName>
        <fullName evidence="11">Chloride channel protein</fullName>
    </recommendedName>
</protein>
<dbReference type="Proteomes" id="UP000002729">
    <property type="component" value="Unassembled WGS sequence"/>
</dbReference>
<dbReference type="SUPFAM" id="SSF81340">
    <property type="entry name" value="Clc chloride channel"/>
    <property type="match status" value="1"/>
</dbReference>
<evidence type="ECO:0000256" key="2">
    <source>
        <dbReference type="ARBA" id="ARBA00022448"/>
    </source>
</evidence>
<evidence type="ECO:0000256" key="11">
    <source>
        <dbReference type="RuleBase" id="RU361221"/>
    </source>
</evidence>
<organism evidence="15">
    <name type="scientific">Aureococcus anophagefferens</name>
    <name type="common">Harmful bloom alga</name>
    <dbReference type="NCBI Taxonomy" id="44056"/>
    <lineage>
        <taxon>Eukaryota</taxon>
        <taxon>Sar</taxon>
        <taxon>Stramenopiles</taxon>
        <taxon>Ochrophyta</taxon>
        <taxon>Pelagophyceae</taxon>
        <taxon>Pelagomonadales</taxon>
        <taxon>Pelagomonadaceae</taxon>
        <taxon>Aureococcus</taxon>
    </lineage>
</organism>
<sequence length="800" mass="83661">MGGHRHPSDADARRLRSYESIQYLPPNSAAYRKGARSLRPAALSPGSQRWCMAALIGLTTGCVGFGLKTALFALEGGRLAVLERLATDKTMWLAALWAGSSAFALAGVAAAITAYGAPAASSSGVPEVIAYLNGITIREAFNLRTALAKFASCACAVQRAVASGLAAGPEGPMIHLGAIIGRGLSQAESAALGLNFPRAFPALRNSRDLRDHVSLGAACGVSAAFGAPIGGLLFAAEEVASFWSTELSWRVFFACAVATTTRDVLLAVGAGGFGPIRSRALVLFHITSAARRSHVLHFAAAACCGVPGGALGALFIRAQAAQAALRARWRTNDTRPKKVLEAASVALATALVFLGASFALGCDTACGDGDCHAQQLEEAYMRYWCDDRRVARGAALLLTGGEETALALCFGVYFWAAVSAMGLSPATGNVIPLLIMGALLGRLLGASVAAVLDVDPDGSDLWGDPGVWAVLGAASVFSGVTRLTISLTVILYEITDDVALLLPVMFAVLVSRTVAIKLQAESLYHVLLETKSVPVLLESSDKHYDVGPGGLDVLPVTDAMSPDPKCAYTTTTATDAAALLAAARHHTFPVLRPSDGRCCGTITRDHLLAVLRRHAAERVEPAGVRAPGDGGLEGVQMPSTRERGARMPSRSGDDDGPADDGADDDDGGEDPLRLSQLQHLSSPATRPILDAREESRLLALVKGDGTPVELGSYVHASAIKVQADFSLARALILYRTLGLRAIVVVDVDNRAVGMLTRQDLLPFHVNDYRSRRADSEAATVCDGDDPTELEATAAELADLV</sequence>
<keyword evidence="5 11" id="KW-1133">Transmembrane helix</keyword>
<accession>F0YIT0</accession>
<feature type="region of interest" description="Disordered" evidence="12">
    <location>
        <begin position="621"/>
        <end position="688"/>
    </location>
</feature>
<evidence type="ECO:0000256" key="9">
    <source>
        <dbReference type="ARBA" id="ARBA00023214"/>
    </source>
</evidence>
<dbReference type="InterPro" id="IPR014743">
    <property type="entry name" value="Cl-channel_core"/>
</dbReference>
<evidence type="ECO:0000256" key="7">
    <source>
        <dbReference type="ARBA" id="ARBA00023122"/>
    </source>
</evidence>
<evidence type="ECO:0000256" key="1">
    <source>
        <dbReference type="ARBA" id="ARBA00004141"/>
    </source>
</evidence>
<dbReference type="eggNOG" id="KOG0474">
    <property type="taxonomic scope" value="Eukaryota"/>
</dbReference>
<dbReference type="Gene3D" id="3.10.580.10">
    <property type="entry name" value="CBS-domain"/>
    <property type="match status" value="2"/>
</dbReference>
<evidence type="ECO:0000259" key="13">
    <source>
        <dbReference type="PROSITE" id="PS51371"/>
    </source>
</evidence>
<dbReference type="InterPro" id="IPR000644">
    <property type="entry name" value="CBS_dom"/>
</dbReference>
<dbReference type="Pfam" id="PF00654">
    <property type="entry name" value="Voltage_CLC"/>
    <property type="match status" value="1"/>
</dbReference>
<name>F0YIT0_AURAN</name>
<reference evidence="14 15" key="1">
    <citation type="journal article" date="2011" name="Proc. Natl. Acad. Sci. U.S.A.">
        <title>Niche of harmful alga Aureococcus anophagefferens revealed through ecogenomics.</title>
        <authorList>
            <person name="Gobler C.J."/>
            <person name="Berry D.L."/>
            <person name="Dyhrman S.T."/>
            <person name="Wilhelm S.W."/>
            <person name="Salamov A."/>
            <person name="Lobanov A.V."/>
            <person name="Zhang Y."/>
            <person name="Collier J.L."/>
            <person name="Wurch L.L."/>
            <person name="Kustka A.B."/>
            <person name="Dill B.D."/>
            <person name="Shah M."/>
            <person name="VerBerkmoes N.C."/>
            <person name="Kuo A."/>
            <person name="Terry A."/>
            <person name="Pangilinan J."/>
            <person name="Lindquist E.A."/>
            <person name="Lucas S."/>
            <person name="Paulsen I.T."/>
            <person name="Hattenrath-Lehmann T.K."/>
            <person name="Talmage S.C."/>
            <person name="Walker E.A."/>
            <person name="Koch F."/>
            <person name="Burson A.M."/>
            <person name="Marcoval M.A."/>
            <person name="Tang Y.Z."/>
            <person name="Lecleir G.R."/>
            <person name="Coyne K.J."/>
            <person name="Berg G.M."/>
            <person name="Bertrand E.M."/>
            <person name="Saito M.A."/>
            <person name="Gladyshev V.N."/>
            <person name="Grigoriev I.V."/>
        </authorList>
    </citation>
    <scope>NUCLEOTIDE SEQUENCE [LARGE SCALE GENOMIC DNA]</scope>
    <source>
        <strain evidence="15">CCMP 1984</strain>
    </source>
</reference>
<proteinExistence type="inferred from homology"/>
<keyword evidence="7 10" id="KW-0129">CBS domain</keyword>
<feature type="transmembrane region" description="Helical" evidence="11">
    <location>
        <begin position="467"/>
        <end position="491"/>
    </location>
</feature>
<dbReference type="InParanoid" id="F0YIT0"/>
<dbReference type="InterPro" id="IPR051280">
    <property type="entry name" value="Cl-channel/antiporter"/>
</dbReference>
<feature type="transmembrane region" description="Helical" evidence="11">
    <location>
        <begin position="94"/>
        <end position="117"/>
    </location>
</feature>
<feature type="domain" description="CBS" evidence="13">
    <location>
        <begin position="713"/>
        <end position="775"/>
    </location>
</feature>
<dbReference type="Pfam" id="PF00571">
    <property type="entry name" value="CBS"/>
    <property type="match status" value="2"/>
</dbReference>
<dbReference type="PROSITE" id="PS51371">
    <property type="entry name" value="CBS"/>
    <property type="match status" value="2"/>
</dbReference>
<comment type="similarity">
    <text evidence="11">Belongs to the chloride channel (TC 2.A.49) family.</text>
</comment>
<feature type="transmembrane region" description="Helical" evidence="11">
    <location>
        <begin position="430"/>
        <end position="452"/>
    </location>
</feature>
<dbReference type="PRINTS" id="PR00762">
    <property type="entry name" value="CLCHANNEL"/>
</dbReference>
<evidence type="ECO:0000256" key="4">
    <source>
        <dbReference type="ARBA" id="ARBA00022737"/>
    </source>
</evidence>
<feature type="transmembrane region" description="Helical" evidence="11">
    <location>
        <begin position="295"/>
        <end position="318"/>
    </location>
</feature>
<dbReference type="GO" id="GO:0005254">
    <property type="term" value="F:chloride channel activity"/>
    <property type="evidence" value="ECO:0007669"/>
    <property type="project" value="UniProtKB-UniRule"/>
</dbReference>
<dbReference type="SMART" id="SM00116">
    <property type="entry name" value="CBS"/>
    <property type="match status" value="2"/>
</dbReference>
<evidence type="ECO:0000256" key="12">
    <source>
        <dbReference type="SAM" id="MobiDB-lite"/>
    </source>
</evidence>
<evidence type="ECO:0000313" key="15">
    <source>
        <dbReference type="Proteomes" id="UP000002729"/>
    </source>
</evidence>
<dbReference type="InterPro" id="IPR046342">
    <property type="entry name" value="CBS_dom_sf"/>
</dbReference>
<keyword evidence="2 11" id="KW-0813">Transport</keyword>
<feature type="transmembrane region" description="Helical" evidence="11">
    <location>
        <begin position="213"/>
        <end position="236"/>
    </location>
</feature>
<keyword evidence="15" id="KW-1185">Reference proteome</keyword>
<feature type="domain" description="CBS" evidence="13">
    <location>
        <begin position="560"/>
        <end position="617"/>
    </location>
</feature>
<feature type="compositionally biased region" description="Acidic residues" evidence="12">
    <location>
        <begin position="654"/>
        <end position="669"/>
    </location>
</feature>
<feature type="transmembrane region" description="Helical" evidence="11">
    <location>
        <begin position="405"/>
        <end position="423"/>
    </location>
</feature>
<evidence type="ECO:0000256" key="10">
    <source>
        <dbReference type="PROSITE-ProRule" id="PRU00703"/>
    </source>
</evidence>
<keyword evidence="9 11" id="KW-0868">Chloride</keyword>
<comment type="caution">
    <text evidence="11">Lacks conserved residue(s) required for the propagation of feature annotation.</text>
</comment>
<dbReference type="AlphaFoldDB" id="F0YIT0"/>
<dbReference type="PANTHER" id="PTHR11689:SF89">
    <property type="entry name" value="CHLORIDE CHANNEL PROTEIN"/>
    <property type="match status" value="1"/>
</dbReference>
<dbReference type="RefSeq" id="XP_009040354.1">
    <property type="nucleotide sequence ID" value="XM_009042106.1"/>
</dbReference>
<dbReference type="EMBL" id="GL833145">
    <property type="protein sequence ID" value="EGB05002.1"/>
    <property type="molecule type" value="Genomic_DNA"/>
</dbReference>
<dbReference type="GO" id="GO:0016020">
    <property type="term" value="C:membrane"/>
    <property type="evidence" value="ECO:0007669"/>
    <property type="project" value="UniProtKB-SubCell"/>
</dbReference>
<dbReference type="InterPro" id="IPR001807">
    <property type="entry name" value="ClC"/>
</dbReference>
<feature type="transmembrane region" description="Helical" evidence="11">
    <location>
        <begin position="339"/>
        <end position="360"/>
    </location>
</feature>
<dbReference type="KEGG" id="aaf:AURANDRAFT_66788"/>
<keyword evidence="6 11" id="KW-0406">Ion transport</keyword>
<feature type="transmembrane region" description="Helical" evidence="11">
    <location>
        <begin position="498"/>
        <end position="515"/>
    </location>
</feature>
<dbReference type="GeneID" id="20225952"/>
<evidence type="ECO:0000313" key="14">
    <source>
        <dbReference type="EMBL" id="EGB05002.1"/>
    </source>
</evidence>
<gene>
    <name evidence="14" type="ORF">AURANDRAFT_66788</name>
</gene>
<evidence type="ECO:0000256" key="5">
    <source>
        <dbReference type="ARBA" id="ARBA00022989"/>
    </source>
</evidence>
<keyword evidence="8 11" id="KW-0472">Membrane</keyword>
<dbReference type="PANTHER" id="PTHR11689">
    <property type="entry name" value="CHLORIDE CHANNEL PROTEIN CLC FAMILY MEMBER"/>
    <property type="match status" value="1"/>
</dbReference>
<keyword evidence="4" id="KW-0677">Repeat</keyword>
<feature type="compositionally biased region" description="Polar residues" evidence="12">
    <location>
        <begin position="675"/>
        <end position="684"/>
    </location>
</feature>
<dbReference type="OMA" id="KCDHNGF"/>
<comment type="subcellular location">
    <subcellularLocation>
        <location evidence="1 11">Membrane</location>
        <topology evidence="1 11">Multi-pass membrane protein</topology>
    </subcellularLocation>
</comment>
<dbReference type="OrthoDB" id="428525at2759"/>
<evidence type="ECO:0000256" key="6">
    <source>
        <dbReference type="ARBA" id="ARBA00023065"/>
    </source>
</evidence>
<dbReference type="Gene3D" id="1.10.3080.10">
    <property type="entry name" value="Clc chloride channel"/>
    <property type="match status" value="1"/>
</dbReference>
<feature type="transmembrane region" description="Helical" evidence="11">
    <location>
        <begin position="50"/>
        <end position="74"/>
    </location>
</feature>